<evidence type="ECO:0000313" key="3">
    <source>
        <dbReference type="Proteomes" id="UP000186720"/>
    </source>
</evidence>
<accession>A0A1Q5ZY26</accession>
<protein>
    <recommendedName>
        <fullName evidence="1">M23ase beta-sheet core domain-containing protein</fullName>
    </recommendedName>
</protein>
<dbReference type="Pfam" id="PF01551">
    <property type="entry name" value="Peptidase_M23"/>
    <property type="match status" value="1"/>
</dbReference>
<dbReference type="GO" id="GO:0004222">
    <property type="term" value="F:metalloendopeptidase activity"/>
    <property type="evidence" value="ECO:0007669"/>
    <property type="project" value="TreeGrafter"/>
</dbReference>
<name>A0A1Q5ZY26_9SPHI</name>
<dbReference type="InterPro" id="IPR016047">
    <property type="entry name" value="M23ase_b-sheet_dom"/>
</dbReference>
<dbReference type="PANTHER" id="PTHR21666:SF270">
    <property type="entry name" value="MUREIN HYDROLASE ACTIVATOR ENVC"/>
    <property type="match status" value="1"/>
</dbReference>
<comment type="caution">
    <text evidence="2">The sequence shown here is derived from an EMBL/GenBank/DDBJ whole genome shotgun (WGS) entry which is preliminary data.</text>
</comment>
<reference evidence="2 3" key="1">
    <citation type="submission" date="2016-11" db="EMBL/GenBank/DDBJ databases">
        <title>Whole Genome Sequencing of Mucilaginibacter polytrichastri RG4-7(T) isolated from the moss sample.</title>
        <authorList>
            <person name="Li Y."/>
        </authorList>
    </citation>
    <scope>NUCLEOTIDE SEQUENCE [LARGE SCALE GENOMIC DNA]</scope>
    <source>
        <strain evidence="2 3">RG4-7</strain>
    </source>
</reference>
<dbReference type="InterPro" id="IPR050570">
    <property type="entry name" value="Cell_wall_metabolism_enzyme"/>
</dbReference>
<dbReference type="EMBL" id="MPPL01000001">
    <property type="protein sequence ID" value="OKS86674.1"/>
    <property type="molecule type" value="Genomic_DNA"/>
</dbReference>
<dbReference type="STRING" id="1302689.RG47T_2131"/>
<dbReference type="Gene3D" id="2.70.70.10">
    <property type="entry name" value="Glucose Permease (Domain IIA)"/>
    <property type="match status" value="1"/>
</dbReference>
<sequence>MKAWITCCLICLPLKNLRLNSSYGYRIHPITGKYAFHAGVDFHARADTVFAIMDGLITETGYYPDLGIHIKLDHGDLQFIYGHLSQVFVLPGDTVSSGTAIGITGATGRVTGEHLHLAIRDHCKYINPIKFLYETLIKNHHE</sequence>
<dbReference type="InterPro" id="IPR011055">
    <property type="entry name" value="Dup_hybrid_motif"/>
</dbReference>
<proteinExistence type="predicted"/>
<dbReference type="AlphaFoldDB" id="A0A1Q5ZY26"/>
<feature type="domain" description="M23ase beta-sheet core" evidence="1">
    <location>
        <begin position="36"/>
        <end position="128"/>
    </location>
</feature>
<dbReference type="CDD" id="cd12797">
    <property type="entry name" value="M23_peptidase"/>
    <property type="match status" value="1"/>
</dbReference>
<dbReference type="RefSeq" id="WP_074489339.1">
    <property type="nucleotide sequence ID" value="NZ_FPAM01000004.1"/>
</dbReference>
<dbReference type="PANTHER" id="PTHR21666">
    <property type="entry name" value="PEPTIDASE-RELATED"/>
    <property type="match status" value="1"/>
</dbReference>
<gene>
    <name evidence="2" type="ORF">RG47T_2131</name>
</gene>
<keyword evidence="3" id="KW-1185">Reference proteome</keyword>
<dbReference type="Proteomes" id="UP000186720">
    <property type="component" value="Unassembled WGS sequence"/>
</dbReference>
<organism evidence="2 3">
    <name type="scientific">Mucilaginibacter polytrichastri</name>
    <dbReference type="NCBI Taxonomy" id="1302689"/>
    <lineage>
        <taxon>Bacteria</taxon>
        <taxon>Pseudomonadati</taxon>
        <taxon>Bacteroidota</taxon>
        <taxon>Sphingobacteriia</taxon>
        <taxon>Sphingobacteriales</taxon>
        <taxon>Sphingobacteriaceae</taxon>
        <taxon>Mucilaginibacter</taxon>
    </lineage>
</organism>
<evidence type="ECO:0000259" key="1">
    <source>
        <dbReference type="Pfam" id="PF01551"/>
    </source>
</evidence>
<evidence type="ECO:0000313" key="2">
    <source>
        <dbReference type="EMBL" id="OKS86674.1"/>
    </source>
</evidence>
<dbReference type="SUPFAM" id="SSF51261">
    <property type="entry name" value="Duplicated hybrid motif"/>
    <property type="match status" value="1"/>
</dbReference>